<keyword evidence="3" id="KW-0238">DNA-binding</keyword>
<dbReference type="Proteomes" id="UP001155820">
    <property type="component" value="Unassembled WGS sequence"/>
</dbReference>
<dbReference type="PANTHER" id="PTHR30126:SF98">
    <property type="entry name" value="HTH-TYPE TRANSCRIPTIONAL ACTIVATOR BAUR"/>
    <property type="match status" value="1"/>
</dbReference>
<dbReference type="RefSeq" id="WP_052821260.1">
    <property type="nucleotide sequence ID" value="NZ_JABRWL010000003.1"/>
</dbReference>
<comment type="caution">
    <text evidence="6">The sequence shown here is derived from an EMBL/GenBank/DDBJ whole genome shotgun (WGS) entry which is preliminary data.</text>
</comment>
<dbReference type="InterPro" id="IPR005119">
    <property type="entry name" value="LysR_subst-bd"/>
</dbReference>
<dbReference type="GO" id="GO:0000976">
    <property type="term" value="F:transcription cis-regulatory region binding"/>
    <property type="evidence" value="ECO:0007669"/>
    <property type="project" value="TreeGrafter"/>
</dbReference>
<dbReference type="Gene3D" id="1.10.10.10">
    <property type="entry name" value="Winged helix-like DNA-binding domain superfamily/Winged helix DNA-binding domain"/>
    <property type="match status" value="1"/>
</dbReference>
<keyword evidence="2" id="KW-0805">Transcription regulation</keyword>
<protein>
    <submittedName>
        <fullName evidence="6">LysR family transcriptional regulator</fullName>
    </submittedName>
</protein>
<reference evidence="6" key="1">
    <citation type="submission" date="2019-07" db="EMBL/GenBank/DDBJ databases">
        <title>FDA dAtabase for Regulatory Grade micrObial Sequences (FDA-ARGOS): Supporting development and validation of Infectious Disease Dx tests.</title>
        <authorList>
            <person name="Bachman M."/>
            <person name="Young C."/>
            <person name="Tallon L."/>
            <person name="Sadzewicz L."/>
            <person name="Vavikolanu K."/>
            <person name="Mehta A."/>
            <person name="Aluvathingal J."/>
            <person name="Nadendla S."/>
            <person name="Nandy P."/>
            <person name="Geyer C."/>
            <person name="Yan Y."/>
            <person name="Sichtig H."/>
        </authorList>
    </citation>
    <scope>NUCLEOTIDE SEQUENCE</scope>
    <source>
        <strain evidence="6">FDAARGOS_618</strain>
        <plasmid evidence="6">unnamed5</plasmid>
    </source>
</reference>
<dbReference type="GO" id="GO:0003700">
    <property type="term" value="F:DNA-binding transcription factor activity"/>
    <property type="evidence" value="ECO:0007669"/>
    <property type="project" value="InterPro"/>
</dbReference>
<name>A0AA44EGW0_9HYPH</name>
<keyword evidence="7" id="KW-1185">Reference proteome</keyword>
<evidence type="ECO:0000313" key="6">
    <source>
        <dbReference type="EMBL" id="NRF18481.1"/>
    </source>
</evidence>
<geneLocation type="plasmid" evidence="6">
    <name>unnamed5</name>
</geneLocation>
<dbReference type="EMBL" id="JABRWM010000005">
    <property type="protein sequence ID" value="NRF18481.1"/>
    <property type="molecule type" value="Genomic_DNA"/>
</dbReference>
<gene>
    <name evidence="6" type="ORF">FOB26_05145</name>
</gene>
<comment type="similarity">
    <text evidence="1">Belongs to the LysR transcriptional regulatory family.</text>
</comment>
<evidence type="ECO:0000256" key="3">
    <source>
        <dbReference type="ARBA" id="ARBA00023125"/>
    </source>
</evidence>
<dbReference type="InterPro" id="IPR036390">
    <property type="entry name" value="WH_DNA-bd_sf"/>
</dbReference>
<evidence type="ECO:0000259" key="5">
    <source>
        <dbReference type="PROSITE" id="PS50931"/>
    </source>
</evidence>
<dbReference type="PANTHER" id="PTHR30126">
    <property type="entry name" value="HTH-TYPE TRANSCRIPTIONAL REGULATOR"/>
    <property type="match status" value="1"/>
</dbReference>
<evidence type="ECO:0000256" key="2">
    <source>
        <dbReference type="ARBA" id="ARBA00023015"/>
    </source>
</evidence>
<dbReference type="SUPFAM" id="SSF53850">
    <property type="entry name" value="Periplasmic binding protein-like II"/>
    <property type="match status" value="1"/>
</dbReference>
<sequence>MQIGQSDLRSLAVFRSVVEHGSFAGAQISLGLSQSAVSFHIKALEDRFGFALCRRGRSGFELTDRGSVVYERSKALYLALNSFESDIGKLKNKITGTLRLGLIDNTVTDHELPLPKVIARIGKKAPEARIEITVGHPEALLTEIAVGGLDLAILPYAQPFRGIKTTPFKEELHVLYCAEGHALFQFAPEDVTQDLVETFDFVVRPYANRQELEFFPNAKTKAFASNMEAQAMFIMSGCFLGYLPEHYARQWVNASELKPILAATTALKSPFVIATRQEEKSSNIMDLFMQELAGLASEALHKRTASRIVSP</sequence>
<feature type="domain" description="HTH lysR-type" evidence="5">
    <location>
        <begin position="7"/>
        <end position="63"/>
    </location>
</feature>
<evidence type="ECO:0000256" key="4">
    <source>
        <dbReference type="ARBA" id="ARBA00023163"/>
    </source>
</evidence>
<keyword evidence="6" id="KW-0614">Plasmid</keyword>
<evidence type="ECO:0000256" key="1">
    <source>
        <dbReference type="ARBA" id="ARBA00009437"/>
    </source>
</evidence>
<dbReference type="AlphaFoldDB" id="A0AA44EGW0"/>
<dbReference type="Pfam" id="PF03466">
    <property type="entry name" value="LysR_substrate"/>
    <property type="match status" value="1"/>
</dbReference>
<organism evidence="6 7">
    <name type="scientific">Agrobacterium pusense</name>
    <dbReference type="NCBI Taxonomy" id="648995"/>
    <lineage>
        <taxon>Bacteria</taxon>
        <taxon>Pseudomonadati</taxon>
        <taxon>Pseudomonadota</taxon>
        <taxon>Alphaproteobacteria</taxon>
        <taxon>Hyphomicrobiales</taxon>
        <taxon>Rhizobiaceae</taxon>
        <taxon>Rhizobium/Agrobacterium group</taxon>
        <taxon>Agrobacterium</taxon>
    </lineage>
</organism>
<dbReference type="InterPro" id="IPR000847">
    <property type="entry name" value="LysR_HTH_N"/>
</dbReference>
<keyword evidence="4" id="KW-0804">Transcription</keyword>
<accession>A0AA44EGW0</accession>
<evidence type="ECO:0000313" key="7">
    <source>
        <dbReference type="Proteomes" id="UP001155820"/>
    </source>
</evidence>
<dbReference type="PROSITE" id="PS50931">
    <property type="entry name" value="HTH_LYSR"/>
    <property type="match status" value="1"/>
</dbReference>
<dbReference type="CDD" id="cd05466">
    <property type="entry name" value="PBP2_LTTR_substrate"/>
    <property type="match status" value="1"/>
</dbReference>
<dbReference type="Gene3D" id="3.40.190.10">
    <property type="entry name" value="Periplasmic binding protein-like II"/>
    <property type="match status" value="2"/>
</dbReference>
<dbReference type="Pfam" id="PF00126">
    <property type="entry name" value="HTH_1"/>
    <property type="match status" value="1"/>
</dbReference>
<proteinExistence type="inferred from homology"/>
<dbReference type="SUPFAM" id="SSF46785">
    <property type="entry name" value="Winged helix' DNA-binding domain"/>
    <property type="match status" value="1"/>
</dbReference>
<dbReference type="InterPro" id="IPR036388">
    <property type="entry name" value="WH-like_DNA-bd_sf"/>
</dbReference>